<evidence type="ECO:0000259" key="1">
    <source>
        <dbReference type="Pfam" id="PF22936"/>
    </source>
</evidence>
<dbReference type="EMBL" id="CP144751">
    <property type="protein sequence ID" value="WVZ84037.1"/>
    <property type="molecule type" value="Genomic_DNA"/>
</dbReference>
<proteinExistence type="predicted"/>
<reference evidence="2 3" key="1">
    <citation type="submission" date="2024-02" db="EMBL/GenBank/DDBJ databases">
        <title>High-quality chromosome-scale genome assembly of Pensacola bahiagrass (Paspalum notatum Flugge var. saurae).</title>
        <authorList>
            <person name="Vega J.M."/>
            <person name="Podio M."/>
            <person name="Orjuela J."/>
            <person name="Siena L.A."/>
            <person name="Pessino S.C."/>
            <person name="Combes M.C."/>
            <person name="Mariac C."/>
            <person name="Albertini E."/>
            <person name="Pupilli F."/>
            <person name="Ortiz J.P.A."/>
            <person name="Leblanc O."/>
        </authorList>
    </citation>
    <scope>NUCLEOTIDE SEQUENCE [LARGE SCALE GENOMIC DNA]</scope>
    <source>
        <strain evidence="2">R1</strain>
        <tissue evidence="2">Leaf</tissue>
    </source>
</reference>
<dbReference type="AlphaFoldDB" id="A0AAQ3U553"/>
<dbReference type="Pfam" id="PF22936">
    <property type="entry name" value="Pol_BBD"/>
    <property type="match status" value="1"/>
</dbReference>
<evidence type="ECO:0000313" key="3">
    <source>
        <dbReference type="Proteomes" id="UP001341281"/>
    </source>
</evidence>
<name>A0AAQ3U553_PASNO</name>
<keyword evidence="3" id="KW-1185">Reference proteome</keyword>
<feature type="domain" description="Retrovirus-related Pol polyprotein from transposon TNT 1-94-like beta-barrel" evidence="1">
    <location>
        <begin position="3"/>
        <end position="82"/>
    </location>
</feature>
<organism evidence="2 3">
    <name type="scientific">Paspalum notatum var. saurae</name>
    <dbReference type="NCBI Taxonomy" id="547442"/>
    <lineage>
        <taxon>Eukaryota</taxon>
        <taxon>Viridiplantae</taxon>
        <taxon>Streptophyta</taxon>
        <taxon>Embryophyta</taxon>
        <taxon>Tracheophyta</taxon>
        <taxon>Spermatophyta</taxon>
        <taxon>Magnoliopsida</taxon>
        <taxon>Liliopsida</taxon>
        <taxon>Poales</taxon>
        <taxon>Poaceae</taxon>
        <taxon>PACMAD clade</taxon>
        <taxon>Panicoideae</taxon>
        <taxon>Andropogonodae</taxon>
        <taxon>Paspaleae</taxon>
        <taxon>Paspalinae</taxon>
        <taxon>Paspalum</taxon>
    </lineage>
</organism>
<dbReference type="Proteomes" id="UP001341281">
    <property type="component" value="Chromosome 07"/>
</dbReference>
<protein>
    <recommendedName>
        <fullName evidence="1">Retrovirus-related Pol polyprotein from transposon TNT 1-94-like beta-barrel domain-containing protein</fullName>
    </recommendedName>
</protein>
<accession>A0AAQ3U553</accession>
<evidence type="ECO:0000313" key="2">
    <source>
        <dbReference type="EMBL" id="WVZ84037.1"/>
    </source>
</evidence>
<dbReference type="InterPro" id="IPR054722">
    <property type="entry name" value="PolX-like_BBD"/>
</dbReference>
<gene>
    <name evidence="2" type="ORF">U9M48_031115</name>
</gene>
<sequence>MRYLDSGASNHMTGRREDFAKLDTSATGSVKIGDGSTVTIRGRGTVVFKCQNDDHRALTDVYYIPKLRTSIASLGQLDERGCEVLIKHGMLTIREQRAALAHQGEEVGQSVLLAEIERAWRR</sequence>